<accession>A0A1X6X481</accession>
<evidence type="ECO:0000313" key="6">
    <source>
        <dbReference type="Proteomes" id="UP000195981"/>
    </source>
</evidence>
<dbReference type="Pfam" id="PF00534">
    <property type="entry name" value="Glycos_transf_1"/>
    <property type="match status" value="1"/>
</dbReference>
<dbReference type="PANTHER" id="PTHR45871">
    <property type="entry name" value="N-ACETYLGLUCOSAMINYL-PHOSPHATIDYLINOSITOL BIOSYNTHETIC PROTEIN"/>
    <property type="match status" value="1"/>
</dbReference>
<dbReference type="Gene3D" id="3.40.50.2000">
    <property type="entry name" value="Glycogen Phosphorylase B"/>
    <property type="match status" value="2"/>
</dbReference>
<reference evidence="5 6" key="1">
    <citation type="submission" date="2017-02" db="EMBL/GenBank/DDBJ databases">
        <authorList>
            <person name="Peterson S.W."/>
        </authorList>
    </citation>
    <scope>NUCLEOTIDE SEQUENCE [LARGE SCALE GENOMIC DNA]</scope>
    <source>
        <strain evidence="5 6">CIP104813</strain>
    </source>
</reference>
<evidence type="ECO:0000256" key="2">
    <source>
        <dbReference type="ARBA" id="ARBA00022679"/>
    </source>
</evidence>
<gene>
    <name evidence="5" type="ORF">FM110_10305</name>
</gene>
<dbReference type="SUPFAM" id="SSF53756">
    <property type="entry name" value="UDP-Glycosyltransferase/glycogen phosphorylase"/>
    <property type="match status" value="1"/>
</dbReference>
<dbReference type="CDD" id="cd03801">
    <property type="entry name" value="GT4_PimA-like"/>
    <property type="match status" value="1"/>
</dbReference>
<dbReference type="InterPro" id="IPR028098">
    <property type="entry name" value="Glyco_trans_4-like_N"/>
</dbReference>
<dbReference type="InterPro" id="IPR001296">
    <property type="entry name" value="Glyco_trans_1"/>
</dbReference>
<evidence type="ECO:0000256" key="1">
    <source>
        <dbReference type="ARBA" id="ARBA00022676"/>
    </source>
</evidence>
<dbReference type="EMBL" id="FWFG01000092">
    <property type="protein sequence ID" value="SLM93711.1"/>
    <property type="molecule type" value="Genomic_DNA"/>
</dbReference>
<keyword evidence="1" id="KW-0328">Glycosyltransferase</keyword>
<feature type="domain" description="Glycosyltransferase subfamily 4-like N-terminal" evidence="4">
    <location>
        <begin position="35"/>
        <end position="201"/>
    </location>
</feature>
<feature type="domain" description="Glycosyl transferase family 1" evidence="3">
    <location>
        <begin position="214"/>
        <end position="343"/>
    </location>
</feature>
<evidence type="ECO:0000259" key="3">
    <source>
        <dbReference type="Pfam" id="PF00534"/>
    </source>
</evidence>
<proteinExistence type="predicted"/>
<dbReference type="PANTHER" id="PTHR45871:SF1">
    <property type="entry name" value="PHOSPHATIDYLINOSITOL N-ACETYLGLUCOSAMINYLTRANSFERASE SUBUNIT A"/>
    <property type="match status" value="1"/>
</dbReference>
<keyword evidence="6" id="KW-1185">Reference proteome</keyword>
<evidence type="ECO:0000313" key="5">
    <source>
        <dbReference type="EMBL" id="SLM93711.1"/>
    </source>
</evidence>
<sequence>MDSSSAMPSPARAEAEPGAAQRPLVLWVTAVSNVAGVGRHFLDTARAGGVPGHRMVYALPEGPLAVALRETGAAVVTGRFGAREQSAVTAVLALRSLLRRLRPAIVHTHLPYADVIGCAARRGLRAADGGPVRLVSTEHCISADPDLLQPSHARALVMARVHHVRLRLTDHLIGVAEYTRREVRRQWSRTVPMTVIRNGVDRMHAPRDRATGLRVLSMARLAHEKRIGDVIAVFAALVAREESARLTIAGQGTERSELERLVAQLGLDGTVRFAGFIDKEQAFREHDVMVQLSAVENLSYSLLEAVAHGIGVIATDVGGNDEILPAHCIVDVADREAAASAIIDQGLNRDRRPVLDGTIPTVAEMLERVAGVYREVLA</sequence>
<dbReference type="Pfam" id="PF13439">
    <property type="entry name" value="Glyco_transf_4"/>
    <property type="match status" value="1"/>
</dbReference>
<evidence type="ECO:0000259" key="4">
    <source>
        <dbReference type="Pfam" id="PF13439"/>
    </source>
</evidence>
<name>A0A1X6X481_9MICO</name>
<protein>
    <submittedName>
        <fullName evidence="5">Glycosyl transferase, group 1</fullName>
    </submittedName>
</protein>
<dbReference type="AlphaFoldDB" id="A0A1X6X481"/>
<dbReference type="RefSeq" id="WP_234992238.1">
    <property type="nucleotide sequence ID" value="NZ_FWFG01000092.1"/>
</dbReference>
<organism evidence="5 6">
    <name type="scientific">Brachybacterium nesterenkovii</name>
    <dbReference type="NCBI Taxonomy" id="47847"/>
    <lineage>
        <taxon>Bacteria</taxon>
        <taxon>Bacillati</taxon>
        <taxon>Actinomycetota</taxon>
        <taxon>Actinomycetes</taxon>
        <taxon>Micrococcales</taxon>
        <taxon>Dermabacteraceae</taxon>
        <taxon>Brachybacterium</taxon>
    </lineage>
</organism>
<dbReference type="GO" id="GO:0016757">
    <property type="term" value="F:glycosyltransferase activity"/>
    <property type="evidence" value="ECO:0007669"/>
    <property type="project" value="UniProtKB-KW"/>
</dbReference>
<dbReference type="Proteomes" id="UP000195981">
    <property type="component" value="Unassembled WGS sequence"/>
</dbReference>
<keyword evidence="2 5" id="KW-0808">Transferase</keyword>